<dbReference type="InterPro" id="IPR006822">
    <property type="entry name" value="Coatomer_esu"/>
</dbReference>
<evidence type="ECO:0000256" key="5">
    <source>
        <dbReference type="ARBA" id="ARBA00022490"/>
    </source>
</evidence>
<evidence type="ECO:0000256" key="11">
    <source>
        <dbReference type="PIRNR" id="PIRNR016478"/>
    </source>
</evidence>
<dbReference type="EMBL" id="BRYA01000020">
    <property type="protein sequence ID" value="GMI32566.1"/>
    <property type="molecule type" value="Genomic_DNA"/>
</dbReference>
<dbReference type="GO" id="GO:0006890">
    <property type="term" value="P:retrograde vesicle-mediated transport, Golgi to endoplasmic reticulum"/>
    <property type="evidence" value="ECO:0007669"/>
    <property type="project" value="UniProtKB-UniRule"/>
</dbReference>
<dbReference type="PANTHER" id="PTHR10805:SF0">
    <property type="entry name" value="COATOMER SUBUNIT EPSILON"/>
    <property type="match status" value="1"/>
</dbReference>
<dbReference type="PIRSF" id="PIRSF016478">
    <property type="entry name" value="Coatomer_esu"/>
    <property type="match status" value="1"/>
</dbReference>
<evidence type="ECO:0000313" key="12">
    <source>
        <dbReference type="EMBL" id="GMI32566.1"/>
    </source>
</evidence>
<comment type="function">
    <text evidence="11">The coatomer is a cytosolic protein complex that binds to dilysine motifs and reversibly associates with Golgi non-clathrin-coated vesicles, which further mediate biosynthetic protein transport from the ER, via the Golgi up to the trans Golgi network. The coatomer complex is required for budding from Golgi membranes, and is essential for the retrograde Golgi-to-ER transport of dilysine-tagged proteins.</text>
</comment>
<evidence type="ECO:0000256" key="2">
    <source>
        <dbReference type="ARBA" id="ARBA00004347"/>
    </source>
</evidence>
<accession>A0A9W7L5Y4</accession>
<evidence type="ECO:0000256" key="6">
    <source>
        <dbReference type="ARBA" id="ARBA00022892"/>
    </source>
</evidence>
<comment type="similarity">
    <text evidence="3 11">Belongs to the COPE family.</text>
</comment>
<evidence type="ECO:0000256" key="1">
    <source>
        <dbReference type="ARBA" id="ARBA00004255"/>
    </source>
</evidence>
<reference evidence="13" key="1">
    <citation type="journal article" date="2023" name="Commun. Biol.">
        <title>Genome analysis of Parmales, the sister group of diatoms, reveals the evolutionary specialization of diatoms from phago-mixotrophs to photoautotrophs.</title>
        <authorList>
            <person name="Ban H."/>
            <person name="Sato S."/>
            <person name="Yoshikawa S."/>
            <person name="Yamada K."/>
            <person name="Nakamura Y."/>
            <person name="Ichinomiya M."/>
            <person name="Sato N."/>
            <person name="Blanc-Mathieu R."/>
            <person name="Endo H."/>
            <person name="Kuwata A."/>
            <person name="Ogata H."/>
        </authorList>
    </citation>
    <scope>NUCLEOTIDE SEQUENCE [LARGE SCALE GENOMIC DNA]</scope>
</reference>
<dbReference type="InterPro" id="IPR011990">
    <property type="entry name" value="TPR-like_helical_dom_sf"/>
</dbReference>
<keyword evidence="4 11" id="KW-0813">Transport</keyword>
<protein>
    <recommendedName>
        <fullName evidence="11">Coatomer subunit epsilon</fullName>
    </recommendedName>
</protein>
<keyword evidence="8 11" id="KW-0333">Golgi apparatus</keyword>
<dbReference type="Proteomes" id="UP001165065">
    <property type="component" value="Unassembled WGS sequence"/>
</dbReference>
<organism evidence="12 13">
    <name type="scientific">Triparma columacea</name>
    <dbReference type="NCBI Taxonomy" id="722753"/>
    <lineage>
        <taxon>Eukaryota</taxon>
        <taxon>Sar</taxon>
        <taxon>Stramenopiles</taxon>
        <taxon>Ochrophyta</taxon>
        <taxon>Bolidophyceae</taxon>
        <taxon>Parmales</taxon>
        <taxon>Triparmaceae</taxon>
        <taxon>Triparma</taxon>
    </lineage>
</organism>
<dbReference type="AlphaFoldDB" id="A0A9W7L5Y4"/>
<evidence type="ECO:0000256" key="9">
    <source>
        <dbReference type="ARBA" id="ARBA00023136"/>
    </source>
</evidence>
<keyword evidence="9 11" id="KW-0472">Membrane</keyword>
<dbReference type="GO" id="GO:0000139">
    <property type="term" value="C:Golgi membrane"/>
    <property type="evidence" value="ECO:0007669"/>
    <property type="project" value="UniProtKB-SubCell"/>
</dbReference>
<evidence type="ECO:0000256" key="7">
    <source>
        <dbReference type="ARBA" id="ARBA00022927"/>
    </source>
</evidence>
<dbReference type="OrthoDB" id="310217at2759"/>
<sequence length="295" mass="31795">MDDVDTLYSLRTLFYLGHYKLAIDESKTISRNLNDAQKTERDEFVLRSKIGMGDYASVISSVTPSSPPSHCAISLLASYLQSPSPSIPDQANQLAADNQSSTTVSLIAGMIHLNAGDVKSALRLVHQGLTLEHLALSVQIYLRMDRLDLAERSLNLMLQADEDATLSQLALAWVAARKGGTRMEEGVYALSTLGEQYGPSIMILNSLAAIRVGMGELDKAEGNLMDAMGMVEELGGEVGEGDKADMLVNLSAVRARKGKAGETVERLKKEHAGHPVVEGIIRVEGAIDRVKGGFN</sequence>
<evidence type="ECO:0000256" key="3">
    <source>
        <dbReference type="ARBA" id="ARBA00008827"/>
    </source>
</evidence>
<keyword evidence="13" id="KW-1185">Reference proteome</keyword>
<evidence type="ECO:0000256" key="4">
    <source>
        <dbReference type="ARBA" id="ARBA00022448"/>
    </source>
</evidence>
<dbReference type="GO" id="GO:0005198">
    <property type="term" value="F:structural molecule activity"/>
    <property type="evidence" value="ECO:0007669"/>
    <property type="project" value="UniProtKB-UniRule"/>
</dbReference>
<name>A0A9W7L5Y4_9STRA</name>
<keyword evidence="5 11" id="KW-0963">Cytoplasm</keyword>
<evidence type="ECO:0000256" key="10">
    <source>
        <dbReference type="ARBA" id="ARBA00023329"/>
    </source>
</evidence>
<evidence type="ECO:0000256" key="8">
    <source>
        <dbReference type="ARBA" id="ARBA00023034"/>
    </source>
</evidence>
<comment type="subcellular location">
    <subcellularLocation>
        <location evidence="2">Cytoplasmic vesicle</location>
        <location evidence="2">COPI-coated vesicle membrane</location>
        <topology evidence="2">Peripheral membrane protein</topology>
        <orientation evidence="2">Cytoplasmic side</orientation>
    </subcellularLocation>
    <subcellularLocation>
        <location evidence="1">Golgi apparatus membrane</location>
        <topology evidence="1">Peripheral membrane protein</topology>
        <orientation evidence="1">Cytoplasmic side</orientation>
    </subcellularLocation>
</comment>
<keyword evidence="10 11" id="KW-0968">Cytoplasmic vesicle</keyword>
<dbReference type="SUPFAM" id="SSF48452">
    <property type="entry name" value="TPR-like"/>
    <property type="match status" value="1"/>
</dbReference>
<keyword evidence="7 11" id="KW-0653">Protein transport</keyword>
<dbReference type="GO" id="GO:0006888">
    <property type="term" value="P:endoplasmic reticulum to Golgi vesicle-mediated transport"/>
    <property type="evidence" value="ECO:0007669"/>
    <property type="project" value="TreeGrafter"/>
</dbReference>
<evidence type="ECO:0000313" key="13">
    <source>
        <dbReference type="Proteomes" id="UP001165065"/>
    </source>
</evidence>
<dbReference type="GO" id="GO:0006891">
    <property type="term" value="P:intra-Golgi vesicle-mediated transport"/>
    <property type="evidence" value="ECO:0007669"/>
    <property type="project" value="TreeGrafter"/>
</dbReference>
<dbReference type="Gene3D" id="1.25.40.10">
    <property type="entry name" value="Tetratricopeptide repeat domain"/>
    <property type="match status" value="1"/>
</dbReference>
<proteinExistence type="inferred from homology"/>
<comment type="caution">
    <text evidence="12">The sequence shown here is derived from an EMBL/GenBank/DDBJ whole genome shotgun (WGS) entry which is preliminary data.</text>
</comment>
<dbReference type="PANTHER" id="PTHR10805">
    <property type="entry name" value="COATOMER SUBUNIT EPSILON"/>
    <property type="match status" value="1"/>
</dbReference>
<dbReference type="Pfam" id="PF04733">
    <property type="entry name" value="Coatomer_E"/>
    <property type="match status" value="1"/>
</dbReference>
<keyword evidence="6 11" id="KW-0931">ER-Golgi transport</keyword>
<gene>
    <name evidence="12" type="ORF">TrCOL_g867</name>
</gene>
<dbReference type="GO" id="GO:0030126">
    <property type="term" value="C:COPI vesicle coat"/>
    <property type="evidence" value="ECO:0007669"/>
    <property type="project" value="TreeGrafter"/>
</dbReference>
<dbReference type="GO" id="GO:0015031">
    <property type="term" value="P:protein transport"/>
    <property type="evidence" value="ECO:0007669"/>
    <property type="project" value="UniProtKB-UniRule"/>
</dbReference>